<evidence type="ECO:0000313" key="3">
    <source>
        <dbReference type="Proteomes" id="UP000231469"/>
    </source>
</evidence>
<accession>A0A2M7VJZ6</accession>
<evidence type="ECO:0000256" key="1">
    <source>
        <dbReference type="SAM" id="Phobius"/>
    </source>
</evidence>
<feature type="transmembrane region" description="Helical" evidence="1">
    <location>
        <begin position="12"/>
        <end position="33"/>
    </location>
</feature>
<protein>
    <submittedName>
        <fullName evidence="2">Uncharacterized protein</fullName>
    </submittedName>
</protein>
<proteinExistence type="predicted"/>
<keyword evidence="1" id="KW-0472">Membrane</keyword>
<keyword evidence="1" id="KW-1133">Transmembrane helix</keyword>
<dbReference type="Proteomes" id="UP000231469">
    <property type="component" value="Unassembled WGS sequence"/>
</dbReference>
<dbReference type="AlphaFoldDB" id="A0A2M7VJZ6"/>
<evidence type="ECO:0000313" key="2">
    <source>
        <dbReference type="EMBL" id="PJA02124.1"/>
    </source>
</evidence>
<gene>
    <name evidence="2" type="ORF">COX73_02430</name>
</gene>
<reference evidence="3" key="1">
    <citation type="submission" date="2017-09" db="EMBL/GenBank/DDBJ databases">
        <title>Depth-based differentiation of microbial function through sediment-hosted aquifers and enrichment of novel symbionts in the deep terrestrial subsurface.</title>
        <authorList>
            <person name="Probst A.J."/>
            <person name="Ladd B."/>
            <person name="Jarett J.K."/>
            <person name="Geller-Mcgrath D.E."/>
            <person name="Sieber C.M.K."/>
            <person name="Emerson J.B."/>
            <person name="Anantharaman K."/>
            <person name="Thomas B.C."/>
            <person name="Malmstrom R."/>
            <person name="Stieglmeier M."/>
            <person name="Klingl A."/>
            <person name="Woyke T."/>
            <person name="Ryan C.M."/>
            <person name="Banfield J.F."/>
        </authorList>
    </citation>
    <scope>NUCLEOTIDE SEQUENCE [LARGE SCALE GENOMIC DNA]</scope>
</reference>
<dbReference type="EMBL" id="PFPS01000103">
    <property type="protein sequence ID" value="PJA02124.1"/>
    <property type="molecule type" value="Genomic_DNA"/>
</dbReference>
<organism evidence="2 3">
    <name type="scientific">bacterium (Candidatus Gribaldobacteria) CG_4_10_14_0_2_um_filter_36_18</name>
    <dbReference type="NCBI Taxonomy" id="2014264"/>
    <lineage>
        <taxon>Bacteria</taxon>
        <taxon>Candidatus Gribaldobacteria</taxon>
    </lineage>
</organism>
<comment type="caution">
    <text evidence="2">The sequence shown here is derived from an EMBL/GenBank/DDBJ whole genome shotgun (WGS) entry which is preliminary data.</text>
</comment>
<name>A0A2M7VJZ6_9BACT</name>
<sequence>MKINFHNQGQSLIGIIIILVVVGLISGGLYYYYLQKQIPEVSEIPEKPKEEVVPSEEIAPPEEVVPPKEEIPTEEVKPEITCQNECSPTGSKKCSNDGYQICGNYDADNCLEWSTITNCPACQYCQGATGSCVNRPNNTQDTTSPNTCSATCKKCFGGACVNQASGENLFSQCTGAYSCSGFVTRLRNMCNGSGACANIDVAASDCSGTCSSYCSGGSCISTNTGAGTCTVATDVRVASGGDGHCASGNCVADYACDDSVTFTYKGSSVTYGIVESRGECWMDRNLGASRVATAYNDSLAYGDLFQWGRLDDGHQTRYSGITTTLSNTDLPGHSNFIYGMGTPFDWRSPQNDNLWQGVSGTNNPCPSGWRIPTEIEWETERLSWSSNDYNGAFASLLKLTVGGRREHRFALHEFVDVFGYYRSSTVSGMYARTLSFNDNLAYMGNRSRAVGFSVRCIKD</sequence>
<keyword evidence="1" id="KW-0812">Transmembrane</keyword>